<dbReference type="InterPro" id="IPR055192">
    <property type="entry name" value="PRAS_NT"/>
</dbReference>
<dbReference type="PANTHER" id="PTHR21844:SF2">
    <property type="entry name" value="PROLINE-RICH AKT1 SUBSTRATE 1"/>
    <property type="match status" value="1"/>
</dbReference>
<keyword evidence="4" id="KW-1185">Reference proteome</keyword>
<dbReference type="AlphaFoldDB" id="W5LXQ6"/>
<dbReference type="eggNOG" id="ENOG502RY6G">
    <property type="taxonomic scope" value="Eukaryota"/>
</dbReference>
<feature type="compositionally biased region" description="Acidic residues" evidence="1">
    <location>
        <begin position="156"/>
        <end position="167"/>
    </location>
</feature>
<organism evidence="3 4">
    <name type="scientific">Lepisosteus oculatus</name>
    <name type="common">Spotted gar</name>
    <dbReference type="NCBI Taxonomy" id="7918"/>
    <lineage>
        <taxon>Eukaryota</taxon>
        <taxon>Metazoa</taxon>
        <taxon>Chordata</taxon>
        <taxon>Craniata</taxon>
        <taxon>Vertebrata</taxon>
        <taxon>Euteleostomi</taxon>
        <taxon>Actinopterygii</taxon>
        <taxon>Neopterygii</taxon>
        <taxon>Holostei</taxon>
        <taxon>Semionotiformes</taxon>
        <taxon>Lepisosteidae</taxon>
        <taxon>Lepisosteus</taxon>
    </lineage>
</organism>
<reference evidence="3" key="2">
    <citation type="submission" date="2025-08" db="UniProtKB">
        <authorList>
            <consortium name="Ensembl"/>
        </authorList>
    </citation>
    <scope>IDENTIFICATION</scope>
</reference>
<dbReference type="HOGENOM" id="CLU_067112_0_0_1"/>
<dbReference type="OMA" id="DFSYNVW"/>
<evidence type="ECO:0000259" key="2">
    <source>
        <dbReference type="Pfam" id="PF22911"/>
    </source>
</evidence>
<dbReference type="InParanoid" id="W5LXQ6"/>
<reference evidence="3" key="3">
    <citation type="submission" date="2025-09" db="UniProtKB">
        <authorList>
            <consortium name="Ensembl"/>
        </authorList>
    </citation>
    <scope>IDENTIFICATION</scope>
</reference>
<dbReference type="Bgee" id="ENSLOCG00000000822">
    <property type="expression patterns" value="Expressed in camera-type eye and 13 other cell types or tissues"/>
</dbReference>
<dbReference type="Proteomes" id="UP000018468">
    <property type="component" value="Unassembled WGS sequence"/>
</dbReference>
<dbReference type="GO" id="GO:0048011">
    <property type="term" value="P:neurotrophin TRK receptor signaling pathway"/>
    <property type="evidence" value="ECO:0007669"/>
    <property type="project" value="InterPro"/>
</dbReference>
<dbReference type="Pfam" id="PF15798">
    <property type="entry name" value="PRAS"/>
    <property type="match status" value="1"/>
</dbReference>
<dbReference type="GO" id="GO:0005737">
    <property type="term" value="C:cytoplasm"/>
    <property type="evidence" value="ECO:0000318"/>
    <property type="project" value="GO_Central"/>
</dbReference>
<evidence type="ECO:0000256" key="1">
    <source>
        <dbReference type="SAM" id="MobiDB-lite"/>
    </source>
</evidence>
<protein>
    <recommendedName>
        <fullName evidence="2">Proline-rich AKT1 substrate 1 N-terminal domain-containing protein</fullName>
    </recommendedName>
</protein>
<sequence length="228" mass="24116">SPAMAAVTTGEDPDMPDNHRESWRALVLAAEAHAQKTGCEVALVTARKKFRPVGAESGAGEGRAEFAYQVWGRGQLGEAARRYLDDIAVLHSASLVTAHRQTRRPGDTPAVSTPRRHMNLSLRLESQCVRGALTGACVSAGVFSMDEDSVSRDCEPFFESDGEEESTDGSLSEDAPAPPRAVAVGMSSLSARAAAAPPLARSLPVSVPVWAFRAGRPSHGDSHSGERV</sequence>
<name>W5LXQ6_LEPOC</name>
<accession>W5LXQ6</accession>
<dbReference type="FunCoup" id="W5LXQ6">
    <property type="interactions" value="128"/>
</dbReference>
<proteinExistence type="predicted"/>
<dbReference type="STRING" id="7918.ENSLOCP00000000913"/>
<dbReference type="GeneTree" id="ENSGT00940000175652"/>
<dbReference type="PANTHER" id="PTHR21844">
    <property type="entry name" value="AKT1 SUBSTRATE 1 PROTEIN"/>
    <property type="match status" value="1"/>
</dbReference>
<reference evidence="4" key="1">
    <citation type="submission" date="2011-12" db="EMBL/GenBank/DDBJ databases">
        <title>The Draft Genome of Lepisosteus oculatus.</title>
        <authorList>
            <consortium name="The Broad Institute Genome Assembly &amp; Analysis Group"/>
            <consortium name="Computational R&amp;D Group"/>
            <consortium name="and Sequencing Platform"/>
            <person name="Di Palma F."/>
            <person name="Alfoldi J."/>
            <person name="Johnson J."/>
            <person name="Berlin A."/>
            <person name="Gnerre S."/>
            <person name="Jaffe D."/>
            <person name="MacCallum I."/>
            <person name="Young S."/>
            <person name="Walker B.J."/>
            <person name="Lander E.S."/>
            <person name="Lindblad-Toh K."/>
        </authorList>
    </citation>
    <scope>NUCLEOTIDE SEQUENCE [LARGE SCALE GENOMIC DNA]</scope>
</reference>
<dbReference type="GO" id="GO:1904262">
    <property type="term" value="P:negative regulation of TORC1 signaling"/>
    <property type="evidence" value="ECO:0000318"/>
    <property type="project" value="GO_Central"/>
</dbReference>
<feature type="domain" description="Proline-rich AKT1 substrate 1 N-terminal" evidence="2">
    <location>
        <begin position="19"/>
        <end position="94"/>
    </location>
</feature>
<evidence type="ECO:0000313" key="3">
    <source>
        <dbReference type="Ensembl" id="ENSLOCP00000000913.1"/>
    </source>
</evidence>
<dbReference type="Ensembl" id="ENSLOCT00000000917.1">
    <property type="protein sequence ID" value="ENSLOCP00000000913.1"/>
    <property type="gene ID" value="ENSLOCG00000000822.1"/>
</dbReference>
<feature type="region of interest" description="Disordered" evidence="1">
    <location>
        <begin position="153"/>
        <end position="183"/>
    </location>
</feature>
<dbReference type="InterPro" id="IPR026682">
    <property type="entry name" value="AKT1S1"/>
</dbReference>
<dbReference type="Pfam" id="PF22911">
    <property type="entry name" value="PRAS_NT"/>
    <property type="match status" value="1"/>
</dbReference>
<evidence type="ECO:0000313" key="4">
    <source>
        <dbReference type="Proteomes" id="UP000018468"/>
    </source>
</evidence>